<feature type="domain" description="RNase H type-1" evidence="1">
    <location>
        <begin position="40"/>
        <end position="159"/>
    </location>
</feature>
<dbReference type="EMBL" id="JBBPBM010002296">
    <property type="protein sequence ID" value="KAK8479362.1"/>
    <property type="molecule type" value="Genomic_DNA"/>
</dbReference>
<evidence type="ECO:0000313" key="3">
    <source>
        <dbReference type="Proteomes" id="UP001472677"/>
    </source>
</evidence>
<keyword evidence="3" id="KW-1185">Reference proteome</keyword>
<dbReference type="InterPro" id="IPR053151">
    <property type="entry name" value="RNase_H-like"/>
</dbReference>
<dbReference type="InterPro" id="IPR036397">
    <property type="entry name" value="RNaseH_sf"/>
</dbReference>
<sequence>MIPVENLALRFSVGYCGRVDVLRFSARIPLLRRISYSVGNIDASVHTVTGQATIGGLLRDEHWDWVVGFTRPVGRCSVLVVELWALHDMLHCPWSEGFQRVISETDCLEVVRILQRVSPSLSGTGLVASIFRLTGYVWDLVIRHVPRDCNVFADRLSAWGRLHPQEVVTLDQPPLSLHA</sequence>
<accession>A0ABR1ZFY1</accession>
<dbReference type="Proteomes" id="UP001472677">
    <property type="component" value="Unassembled WGS sequence"/>
</dbReference>
<dbReference type="PANTHER" id="PTHR47723">
    <property type="entry name" value="OS05G0353850 PROTEIN"/>
    <property type="match status" value="1"/>
</dbReference>
<dbReference type="SUPFAM" id="SSF53098">
    <property type="entry name" value="Ribonuclease H-like"/>
    <property type="match status" value="1"/>
</dbReference>
<reference evidence="2 3" key="1">
    <citation type="journal article" date="2024" name="G3 (Bethesda)">
        <title>Genome assembly of Hibiscus sabdariffa L. provides insights into metabolisms of medicinal natural products.</title>
        <authorList>
            <person name="Kim T."/>
        </authorList>
    </citation>
    <scope>NUCLEOTIDE SEQUENCE [LARGE SCALE GENOMIC DNA]</scope>
    <source>
        <strain evidence="2">TK-2024</strain>
        <tissue evidence="2">Old leaves</tissue>
    </source>
</reference>
<dbReference type="InterPro" id="IPR002156">
    <property type="entry name" value="RNaseH_domain"/>
</dbReference>
<dbReference type="CDD" id="cd06222">
    <property type="entry name" value="RNase_H_like"/>
    <property type="match status" value="1"/>
</dbReference>
<dbReference type="InterPro" id="IPR044730">
    <property type="entry name" value="RNase_H-like_dom_plant"/>
</dbReference>
<organism evidence="2 3">
    <name type="scientific">Hibiscus sabdariffa</name>
    <name type="common">roselle</name>
    <dbReference type="NCBI Taxonomy" id="183260"/>
    <lineage>
        <taxon>Eukaryota</taxon>
        <taxon>Viridiplantae</taxon>
        <taxon>Streptophyta</taxon>
        <taxon>Embryophyta</taxon>
        <taxon>Tracheophyta</taxon>
        <taxon>Spermatophyta</taxon>
        <taxon>Magnoliopsida</taxon>
        <taxon>eudicotyledons</taxon>
        <taxon>Gunneridae</taxon>
        <taxon>Pentapetalae</taxon>
        <taxon>rosids</taxon>
        <taxon>malvids</taxon>
        <taxon>Malvales</taxon>
        <taxon>Malvaceae</taxon>
        <taxon>Malvoideae</taxon>
        <taxon>Hibiscus</taxon>
    </lineage>
</organism>
<dbReference type="Pfam" id="PF13456">
    <property type="entry name" value="RVT_3"/>
    <property type="match status" value="1"/>
</dbReference>
<name>A0ABR1ZFY1_9ROSI</name>
<protein>
    <recommendedName>
        <fullName evidence="1">RNase H type-1 domain-containing protein</fullName>
    </recommendedName>
</protein>
<proteinExistence type="predicted"/>
<evidence type="ECO:0000259" key="1">
    <source>
        <dbReference type="Pfam" id="PF13456"/>
    </source>
</evidence>
<gene>
    <name evidence="2" type="ORF">V6N12_012467</name>
</gene>
<dbReference type="Gene3D" id="3.30.420.10">
    <property type="entry name" value="Ribonuclease H-like superfamily/Ribonuclease H"/>
    <property type="match status" value="1"/>
</dbReference>
<comment type="caution">
    <text evidence="2">The sequence shown here is derived from an EMBL/GenBank/DDBJ whole genome shotgun (WGS) entry which is preliminary data.</text>
</comment>
<dbReference type="InterPro" id="IPR012337">
    <property type="entry name" value="RNaseH-like_sf"/>
</dbReference>
<evidence type="ECO:0000313" key="2">
    <source>
        <dbReference type="EMBL" id="KAK8479362.1"/>
    </source>
</evidence>
<dbReference type="PANTHER" id="PTHR47723:SF13">
    <property type="entry name" value="PUTATIVE-RELATED"/>
    <property type="match status" value="1"/>
</dbReference>